<dbReference type="AlphaFoldDB" id="A0A5B8V126"/>
<gene>
    <name evidence="3" type="ORF">FRZ54_17755</name>
</gene>
<organism evidence="3 4">
    <name type="scientific">Mucilaginibacter ginsenosidivorans</name>
    <dbReference type="NCBI Taxonomy" id="398053"/>
    <lineage>
        <taxon>Bacteria</taxon>
        <taxon>Pseudomonadati</taxon>
        <taxon>Bacteroidota</taxon>
        <taxon>Sphingobacteriia</taxon>
        <taxon>Sphingobacteriales</taxon>
        <taxon>Sphingobacteriaceae</taxon>
        <taxon>Mucilaginibacter</taxon>
    </lineage>
</organism>
<accession>A0A5B8V126</accession>
<feature type="region of interest" description="Disordered" evidence="1">
    <location>
        <begin position="238"/>
        <end position="260"/>
    </location>
</feature>
<evidence type="ECO:0000313" key="3">
    <source>
        <dbReference type="EMBL" id="QEC64341.1"/>
    </source>
</evidence>
<reference evidence="3 4" key="1">
    <citation type="journal article" date="2017" name="Curr. Microbiol.">
        <title>Mucilaginibacter ginsenosidivorans sp. nov., Isolated from Soil of Ginseng Field.</title>
        <authorList>
            <person name="Kim M.M."/>
            <person name="Siddiqi M.Z."/>
            <person name="Im W.T."/>
        </authorList>
    </citation>
    <scope>NUCLEOTIDE SEQUENCE [LARGE SCALE GENOMIC DNA]</scope>
    <source>
        <strain evidence="3 4">Gsoil 3017</strain>
    </source>
</reference>
<protein>
    <recommendedName>
        <fullName evidence="5">Lipoprotein</fullName>
    </recommendedName>
</protein>
<feature type="signal peptide" evidence="2">
    <location>
        <begin position="1"/>
        <end position="24"/>
    </location>
</feature>
<evidence type="ECO:0000313" key="4">
    <source>
        <dbReference type="Proteomes" id="UP000321479"/>
    </source>
</evidence>
<evidence type="ECO:0000256" key="1">
    <source>
        <dbReference type="SAM" id="MobiDB-lite"/>
    </source>
</evidence>
<proteinExistence type="predicted"/>
<keyword evidence="4" id="KW-1185">Reference proteome</keyword>
<keyword evidence="2" id="KW-0732">Signal</keyword>
<evidence type="ECO:0000256" key="2">
    <source>
        <dbReference type="SAM" id="SignalP"/>
    </source>
</evidence>
<dbReference type="RefSeq" id="WP_147033058.1">
    <property type="nucleotide sequence ID" value="NZ_CP042436.1"/>
</dbReference>
<name>A0A5B8V126_9SPHI</name>
<dbReference type="Proteomes" id="UP000321479">
    <property type="component" value="Chromosome"/>
</dbReference>
<dbReference type="OrthoDB" id="1427071at2"/>
<dbReference type="KEGG" id="mgin:FRZ54_17755"/>
<evidence type="ECO:0008006" key="5">
    <source>
        <dbReference type="Google" id="ProtNLM"/>
    </source>
</evidence>
<feature type="chain" id="PRO_5022697214" description="Lipoprotein" evidence="2">
    <location>
        <begin position="25"/>
        <end position="260"/>
    </location>
</feature>
<sequence length="260" mass="27676">MKNLTNFRKIGLWFLVLSVCSAFFTCKKGGTDPQKQAANATSHICGQVNGVQAIYWDLMNGIPRTDIPGGLPTIKNIGGTYSHPQFPLLSFIYPAGYTPQTDGTSGAVGVNLIRNDQKAIWRYTSIFYNGNASASQVLNSEVTQLRAFLGSTGAIATVCSQQSTLPRAAGISSNIASAFINFDGFTAVLSVSITTETGLGAEQINITVTAAPTNEFSNEILSTFLPIDYELLYTGNGELDSDGDGVPDSQDAAPFDPTKH</sequence>
<dbReference type="EMBL" id="CP042436">
    <property type="protein sequence ID" value="QEC64341.1"/>
    <property type="molecule type" value="Genomic_DNA"/>
</dbReference>